<dbReference type="PANTHER" id="PTHR24096:SF422">
    <property type="entry name" value="BCDNA.GH02901"/>
    <property type="match status" value="1"/>
</dbReference>
<keyword evidence="3" id="KW-0436">Ligase</keyword>
<gene>
    <name evidence="3" type="ORF">FALBO_9353</name>
</gene>
<dbReference type="Proteomes" id="UP000554235">
    <property type="component" value="Unassembled WGS sequence"/>
</dbReference>
<reference evidence="3 4" key="1">
    <citation type="submission" date="2020-01" db="EMBL/GenBank/DDBJ databases">
        <title>Identification and distribution of gene clusters putatively required for synthesis of sphingolipid metabolism inhibitors in phylogenetically diverse species of the filamentous fungus Fusarium.</title>
        <authorList>
            <person name="Kim H.-S."/>
            <person name="Busman M."/>
            <person name="Brown D.W."/>
            <person name="Divon H."/>
            <person name="Uhlig S."/>
            <person name="Proctor R.H."/>
        </authorList>
    </citation>
    <scope>NUCLEOTIDE SEQUENCE [LARGE SCALE GENOMIC DNA]</scope>
    <source>
        <strain evidence="3 4">NRRL 20459</strain>
    </source>
</reference>
<dbReference type="InterPro" id="IPR025110">
    <property type="entry name" value="AMP-bd_C"/>
</dbReference>
<evidence type="ECO:0000313" key="4">
    <source>
        <dbReference type="Proteomes" id="UP000554235"/>
    </source>
</evidence>
<dbReference type="Pfam" id="PF00501">
    <property type="entry name" value="AMP-binding"/>
    <property type="match status" value="1"/>
</dbReference>
<evidence type="ECO:0000313" key="3">
    <source>
        <dbReference type="EMBL" id="KAF4463821.1"/>
    </source>
</evidence>
<feature type="domain" description="AMP-dependent synthetase/ligase" evidence="1">
    <location>
        <begin position="2"/>
        <end position="212"/>
    </location>
</feature>
<organism evidence="3 4">
    <name type="scientific">Fusarium albosuccineum</name>
    <dbReference type="NCBI Taxonomy" id="1237068"/>
    <lineage>
        <taxon>Eukaryota</taxon>
        <taxon>Fungi</taxon>
        <taxon>Dikarya</taxon>
        <taxon>Ascomycota</taxon>
        <taxon>Pezizomycotina</taxon>
        <taxon>Sordariomycetes</taxon>
        <taxon>Hypocreomycetidae</taxon>
        <taxon>Hypocreales</taxon>
        <taxon>Nectriaceae</taxon>
        <taxon>Fusarium</taxon>
        <taxon>Fusarium decemcellulare species complex</taxon>
    </lineage>
</organism>
<evidence type="ECO:0000259" key="1">
    <source>
        <dbReference type="Pfam" id="PF00501"/>
    </source>
</evidence>
<dbReference type="GO" id="GO:0016405">
    <property type="term" value="F:CoA-ligase activity"/>
    <property type="evidence" value="ECO:0007669"/>
    <property type="project" value="TreeGrafter"/>
</dbReference>
<feature type="domain" description="AMP-binding enzyme C-terminal" evidence="2">
    <location>
        <begin position="289"/>
        <end position="370"/>
    </location>
</feature>
<protein>
    <submittedName>
        <fullName evidence="3">Amp dependent ligase</fullName>
    </submittedName>
</protein>
<keyword evidence="4" id="KW-1185">Reference proteome</keyword>
<dbReference type="InterPro" id="IPR045851">
    <property type="entry name" value="AMP-bd_C_sf"/>
</dbReference>
<accession>A0A8H4L7Q8</accession>
<dbReference type="PANTHER" id="PTHR24096">
    <property type="entry name" value="LONG-CHAIN-FATTY-ACID--COA LIGASE"/>
    <property type="match status" value="1"/>
</dbReference>
<proteinExistence type="predicted"/>
<dbReference type="Gene3D" id="3.30.300.30">
    <property type="match status" value="1"/>
</dbReference>
<dbReference type="EMBL" id="JAADYS010001302">
    <property type="protein sequence ID" value="KAF4463821.1"/>
    <property type="molecule type" value="Genomic_DNA"/>
</dbReference>
<sequence>MSSGASGLPKACIITHHNIISNIRATATFEKTTRSLLNFDTQVTLGLLPLSHIFGLVTVAYCAAYQGDELVVLNKFDIKVLLSAIQRFKIERLFAKLTIVTKTQVPPMVIQLLRNRELAKTFDLGSVRTLHTGAAPLGSETVDQVLKLWPSWHIGQGYGTTTSEHDILKGSSGSLIPGVRAKLVGPDGKVITEHEKPGELLIQSPSVVPGYLNNERADKEAFFTDEDGRWIRTGDEVLLRKSAAGHDHLFILDRIKELIKTKVRKQHLEPPGAVPLTSRVKGYQVAPAELESHILAHPIVDDCAVIPVPDENAGEVPKAFVVLSPTAKGTDLAEMADNISQLVERDMAHYKRLKGGVEFIDAIPKSPSGKILRRLLKDKEKTARAARRPKF</sequence>
<dbReference type="AlphaFoldDB" id="A0A8H4L7Q8"/>
<dbReference type="InterPro" id="IPR042099">
    <property type="entry name" value="ANL_N_sf"/>
</dbReference>
<evidence type="ECO:0000259" key="2">
    <source>
        <dbReference type="Pfam" id="PF13193"/>
    </source>
</evidence>
<dbReference type="Gene3D" id="3.40.50.12780">
    <property type="entry name" value="N-terminal domain of ligase-like"/>
    <property type="match status" value="1"/>
</dbReference>
<dbReference type="OrthoDB" id="6509636at2759"/>
<dbReference type="SUPFAM" id="SSF56801">
    <property type="entry name" value="Acetyl-CoA synthetase-like"/>
    <property type="match status" value="1"/>
</dbReference>
<comment type="caution">
    <text evidence="3">The sequence shown here is derived from an EMBL/GenBank/DDBJ whole genome shotgun (WGS) entry which is preliminary data.</text>
</comment>
<dbReference type="Pfam" id="PF13193">
    <property type="entry name" value="AMP-binding_C"/>
    <property type="match status" value="1"/>
</dbReference>
<name>A0A8H4L7Q8_9HYPO</name>
<dbReference type="InterPro" id="IPR000873">
    <property type="entry name" value="AMP-dep_synth/lig_dom"/>
</dbReference>